<dbReference type="EMBL" id="GBHO01009288">
    <property type="protein sequence ID" value="JAG34316.1"/>
    <property type="molecule type" value="Transcribed_RNA"/>
</dbReference>
<evidence type="ECO:0000313" key="2">
    <source>
        <dbReference type="EMBL" id="JAG59052.1"/>
    </source>
</evidence>
<accession>A0A0A9YRQ3</accession>
<dbReference type="EMBL" id="GBRD01006769">
    <property type="protein sequence ID" value="JAG59052.1"/>
    <property type="molecule type" value="Transcribed_RNA"/>
</dbReference>
<reference evidence="1" key="1">
    <citation type="journal article" date="2014" name="PLoS ONE">
        <title>Transcriptome-Based Identification of ABC Transporters in the Western Tarnished Plant Bug Lygus hesperus.</title>
        <authorList>
            <person name="Hull J.J."/>
            <person name="Chaney K."/>
            <person name="Geib S.M."/>
            <person name="Fabrick J.A."/>
            <person name="Brent C.S."/>
            <person name="Walsh D."/>
            <person name="Lavine L.C."/>
        </authorList>
    </citation>
    <scope>NUCLEOTIDE SEQUENCE</scope>
</reference>
<protein>
    <submittedName>
        <fullName evidence="1">Heat-inducible transcription repressor HrcA</fullName>
    </submittedName>
</protein>
<name>A0A0A9YRQ3_LYGHE</name>
<reference evidence="2" key="3">
    <citation type="submission" date="2014-09" db="EMBL/GenBank/DDBJ databases">
        <authorList>
            <person name="Magalhaes I.L.F."/>
            <person name="Oliveira U."/>
            <person name="Santos F.R."/>
            <person name="Vidigal T.H.D.A."/>
            <person name="Brescovit A.D."/>
            <person name="Santos A.J."/>
        </authorList>
    </citation>
    <scope>NUCLEOTIDE SEQUENCE</scope>
</reference>
<dbReference type="AlphaFoldDB" id="A0A0A9YRQ3"/>
<sequence length="159" mass="17717">MSLKLKLIRKQAFGELDAQSQVEKASWIEILRRLREALEQTFRCLSRCIDDDAEKILGSDSPEEQDGSVQWSAVREKYVQLSHNCINMLLELNSNPMTSQVVEYLQAAVNFFNKTRVSGCSSGPSTVAPKSASSKHESQKVMAWEATEEGMKGSVFAVA</sequence>
<reference evidence="1" key="2">
    <citation type="submission" date="2014-07" db="EMBL/GenBank/DDBJ databases">
        <authorList>
            <person name="Hull J."/>
        </authorList>
    </citation>
    <scope>NUCLEOTIDE SEQUENCE</scope>
</reference>
<gene>
    <name evidence="1" type="primary">hrcA_2</name>
    <name evidence="1" type="ORF">CM83_100184</name>
</gene>
<proteinExistence type="predicted"/>
<evidence type="ECO:0000313" key="1">
    <source>
        <dbReference type="EMBL" id="JAG34316.1"/>
    </source>
</evidence>
<organism evidence="1">
    <name type="scientific">Lygus hesperus</name>
    <name type="common">Western plant bug</name>
    <dbReference type="NCBI Taxonomy" id="30085"/>
    <lineage>
        <taxon>Eukaryota</taxon>
        <taxon>Metazoa</taxon>
        <taxon>Ecdysozoa</taxon>
        <taxon>Arthropoda</taxon>
        <taxon>Hexapoda</taxon>
        <taxon>Insecta</taxon>
        <taxon>Pterygota</taxon>
        <taxon>Neoptera</taxon>
        <taxon>Paraneoptera</taxon>
        <taxon>Hemiptera</taxon>
        <taxon>Heteroptera</taxon>
        <taxon>Panheteroptera</taxon>
        <taxon>Cimicomorpha</taxon>
        <taxon>Miridae</taxon>
        <taxon>Mirini</taxon>
        <taxon>Lygus</taxon>
    </lineage>
</organism>